<evidence type="ECO:0000256" key="2">
    <source>
        <dbReference type="SAM" id="MobiDB-lite"/>
    </source>
</evidence>
<organism evidence="4">
    <name type="scientific">Chloropicon roscoffensis</name>
    <dbReference type="NCBI Taxonomy" id="1461544"/>
    <lineage>
        <taxon>Eukaryota</taxon>
        <taxon>Viridiplantae</taxon>
        <taxon>Chlorophyta</taxon>
        <taxon>Chloropicophyceae</taxon>
        <taxon>Chloropicales</taxon>
        <taxon>Chloropicaceae</taxon>
        <taxon>Chloropicon</taxon>
    </lineage>
</organism>
<feature type="region of interest" description="Disordered" evidence="2">
    <location>
        <begin position="207"/>
        <end position="233"/>
    </location>
</feature>
<evidence type="ECO:0000313" key="4">
    <source>
        <dbReference type="EMBL" id="CAE0190009.1"/>
    </source>
</evidence>
<dbReference type="PANTHER" id="PTHR13009">
    <property type="entry name" value="HEAT SHOCK PROTEIN 90 HSP90 CO-CHAPERONE AHA-1"/>
    <property type="match status" value="1"/>
</dbReference>
<evidence type="ECO:0000313" key="5">
    <source>
        <dbReference type="EMBL" id="WZN60065.1"/>
    </source>
</evidence>
<dbReference type="PANTHER" id="PTHR13009:SF22">
    <property type="entry name" value="LD43819P"/>
    <property type="match status" value="1"/>
</dbReference>
<dbReference type="SUPFAM" id="SSF103111">
    <property type="entry name" value="Activator of Hsp90 ATPase, Aha1"/>
    <property type="match status" value="1"/>
</dbReference>
<reference evidence="5 6" key="2">
    <citation type="submission" date="2024-03" db="EMBL/GenBank/DDBJ databases">
        <title>Complete genome sequence of the green alga Chloropicon roscoffensis RCC1871.</title>
        <authorList>
            <person name="Lemieux C."/>
            <person name="Pombert J.-F."/>
            <person name="Otis C."/>
            <person name="Turmel M."/>
        </authorList>
    </citation>
    <scope>NUCLEOTIDE SEQUENCE [LARGE SCALE GENOMIC DNA]</scope>
    <source>
        <strain evidence="5 6">RCC1871</strain>
    </source>
</reference>
<evidence type="ECO:0000256" key="1">
    <source>
        <dbReference type="ARBA" id="ARBA00006817"/>
    </source>
</evidence>
<gene>
    <name evidence="4" type="ORF">CROS1456_LOCUS3098</name>
    <name evidence="5" type="ORF">HKI87_02g15930</name>
</gene>
<dbReference type="EMBL" id="HBHZ01004027">
    <property type="protein sequence ID" value="CAE0190009.1"/>
    <property type="molecule type" value="Transcribed_RNA"/>
</dbReference>
<feature type="domain" description="Activator of Hsp90 ATPase AHSA1-like N-terminal" evidence="3">
    <location>
        <begin position="30"/>
        <end position="165"/>
    </location>
</feature>
<dbReference type="GO" id="GO:0051087">
    <property type="term" value="F:protein-folding chaperone binding"/>
    <property type="evidence" value="ECO:0007669"/>
    <property type="project" value="InterPro"/>
</dbReference>
<dbReference type="InterPro" id="IPR015310">
    <property type="entry name" value="AHSA1-like_N"/>
</dbReference>
<dbReference type="Pfam" id="PF09229">
    <property type="entry name" value="Aha1_N"/>
    <property type="match status" value="1"/>
</dbReference>
<dbReference type="InterPro" id="IPR036338">
    <property type="entry name" value="Aha1"/>
</dbReference>
<reference evidence="4" key="1">
    <citation type="submission" date="2021-01" db="EMBL/GenBank/DDBJ databases">
        <authorList>
            <person name="Corre E."/>
            <person name="Pelletier E."/>
            <person name="Niang G."/>
            <person name="Scheremetjew M."/>
            <person name="Finn R."/>
            <person name="Kale V."/>
            <person name="Holt S."/>
            <person name="Cochrane G."/>
            <person name="Meng A."/>
            <person name="Brown T."/>
            <person name="Cohen L."/>
        </authorList>
    </citation>
    <scope>NUCLEOTIDE SEQUENCE</scope>
    <source>
        <strain evidence="4">RCC1871</strain>
    </source>
</reference>
<dbReference type="GO" id="GO:0006457">
    <property type="term" value="P:protein folding"/>
    <property type="evidence" value="ECO:0007669"/>
    <property type="project" value="TreeGrafter"/>
</dbReference>
<proteinExistence type="inferred from homology"/>
<dbReference type="SMART" id="SM01000">
    <property type="entry name" value="Aha1_N"/>
    <property type="match status" value="1"/>
</dbReference>
<dbReference type="Gene3D" id="3.15.10.20">
    <property type="entry name" value="Activator of Hsp90 ATPase Aha1, N-terminal domain"/>
    <property type="match status" value="1"/>
</dbReference>
<sequence length="233" mass="26657">MGATSDPKIQVTKQEAHGSSWNANSFHYEEKDYSSWGKKRLNELLDKVETKPGLPITHSGQDFALELKTELKKLEGDAWVNIRKGKKMTCFNYEVDLAFKGHIVGGESNRWDLEGKFFYEVAVDDDEPETRFEFKQRYPFQREVEKALVKFVTEKFKVFVSELSAKGSAQPKAGFAAKTETRVQVGQYQKYEQGPDGVAALQETAKKYSDKMNSEARQEDKPAKHLHCEHLTH</sequence>
<comment type="similarity">
    <text evidence="1">Belongs to the AHA1 family.</text>
</comment>
<evidence type="ECO:0000313" key="6">
    <source>
        <dbReference type="Proteomes" id="UP001472866"/>
    </source>
</evidence>
<dbReference type="GO" id="GO:0005829">
    <property type="term" value="C:cytosol"/>
    <property type="evidence" value="ECO:0007669"/>
    <property type="project" value="TreeGrafter"/>
</dbReference>
<dbReference type="Proteomes" id="UP001472866">
    <property type="component" value="Chromosome 02"/>
</dbReference>
<name>A0A7S3CAB2_9CHLO</name>
<dbReference type="AlphaFoldDB" id="A0A7S3CAB2"/>
<protein>
    <submittedName>
        <fullName evidence="5">Activator of Hsp90 ATPase</fullName>
    </submittedName>
</protein>
<dbReference type="EMBL" id="CP151502">
    <property type="protein sequence ID" value="WZN60065.1"/>
    <property type="molecule type" value="Genomic_DNA"/>
</dbReference>
<keyword evidence="6" id="KW-1185">Reference proteome</keyword>
<evidence type="ECO:0000259" key="3">
    <source>
        <dbReference type="SMART" id="SM01000"/>
    </source>
</evidence>
<accession>A0A7S3CAB2</accession>
<dbReference type="GO" id="GO:0001671">
    <property type="term" value="F:ATPase activator activity"/>
    <property type="evidence" value="ECO:0007669"/>
    <property type="project" value="InterPro"/>
</dbReference>